<dbReference type="EC" id="3.1.3.16" evidence="9"/>
<keyword evidence="5" id="KW-0904">Protein phosphatase</keyword>
<comment type="similarity">
    <text evidence="2">Belongs to the PPP phosphatase family. PP-1 subfamily.</text>
</comment>
<dbReference type="InterPro" id="IPR050341">
    <property type="entry name" value="PP1_catalytic_subunit"/>
</dbReference>
<comment type="catalytic activity">
    <reaction evidence="7">
        <text>O-phospho-L-seryl-[protein] + H2O = L-seryl-[protein] + phosphate</text>
        <dbReference type="Rhea" id="RHEA:20629"/>
        <dbReference type="Rhea" id="RHEA-COMP:9863"/>
        <dbReference type="Rhea" id="RHEA-COMP:11604"/>
        <dbReference type="ChEBI" id="CHEBI:15377"/>
        <dbReference type="ChEBI" id="CHEBI:29999"/>
        <dbReference type="ChEBI" id="CHEBI:43474"/>
        <dbReference type="ChEBI" id="CHEBI:83421"/>
        <dbReference type="EC" id="3.1.3.16"/>
    </reaction>
</comment>
<evidence type="ECO:0000256" key="7">
    <source>
        <dbReference type="ARBA" id="ARBA00047761"/>
    </source>
</evidence>
<evidence type="ECO:0000256" key="5">
    <source>
        <dbReference type="ARBA" id="ARBA00022912"/>
    </source>
</evidence>
<comment type="catalytic activity">
    <reaction evidence="8 9">
        <text>O-phospho-L-threonyl-[protein] + H2O = L-threonyl-[protein] + phosphate</text>
        <dbReference type="Rhea" id="RHEA:47004"/>
        <dbReference type="Rhea" id="RHEA-COMP:11060"/>
        <dbReference type="Rhea" id="RHEA-COMP:11605"/>
        <dbReference type="ChEBI" id="CHEBI:15377"/>
        <dbReference type="ChEBI" id="CHEBI:30013"/>
        <dbReference type="ChEBI" id="CHEBI:43474"/>
        <dbReference type="ChEBI" id="CHEBI:61977"/>
        <dbReference type="EC" id="3.1.3.16"/>
    </reaction>
</comment>
<dbReference type="CDD" id="cd07414">
    <property type="entry name" value="MPP_PP1_PPKL"/>
    <property type="match status" value="1"/>
</dbReference>
<dbReference type="InterPro" id="IPR004843">
    <property type="entry name" value="Calcineurin-like_PHP"/>
</dbReference>
<keyword evidence="4 9" id="KW-0378">Hydrolase</keyword>
<feature type="domain" description="Serine/threonine specific protein phosphatases" evidence="11">
    <location>
        <begin position="121"/>
        <end position="126"/>
    </location>
</feature>
<evidence type="ECO:0000256" key="4">
    <source>
        <dbReference type="ARBA" id="ARBA00022801"/>
    </source>
</evidence>
<feature type="compositionally biased region" description="Basic and acidic residues" evidence="10">
    <location>
        <begin position="346"/>
        <end position="369"/>
    </location>
</feature>
<gene>
    <name evidence="12" type="ORF">Ocin01_18873</name>
</gene>
<evidence type="ECO:0000256" key="9">
    <source>
        <dbReference type="RuleBase" id="RU004273"/>
    </source>
</evidence>
<dbReference type="OMA" id="APIQICG"/>
<proteinExistence type="inferred from homology"/>
<dbReference type="InterPro" id="IPR006186">
    <property type="entry name" value="Ser/Thr-sp_prot-phosphatase"/>
</dbReference>
<dbReference type="Pfam" id="PF00149">
    <property type="entry name" value="Metallophos"/>
    <property type="match status" value="1"/>
</dbReference>
<protein>
    <recommendedName>
        <fullName evidence="9">Serine/threonine-protein phosphatase</fullName>
        <ecNumber evidence="9">3.1.3.16</ecNumber>
    </recommendedName>
</protein>
<feature type="non-terminal residue" evidence="12">
    <location>
        <position position="369"/>
    </location>
</feature>
<evidence type="ECO:0000256" key="8">
    <source>
        <dbReference type="ARBA" id="ARBA00048336"/>
    </source>
</evidence>
<dbReference type="InterPro" id="IPR029052">
    <property type="entry name" value="Metallo-depent_PP-like"/>
</dbReference>
<dbReference type="OrthoDB" id="1930084at2759"/>
<evidence type="ECO:0000256" key="3">
    <source>
        <dbReference type="ARBA" id="ARBA00022723"/>
    </source>
</evidence>
<dbReference type="SUPFAM" id="SSF56300">
    <property type="entry name" value="Metallo-dependent phosphatases"/>
    <property type="match status" value="1"/>
</dbReference>
<reference evidence="12 13" key="1">
    <citation type="journal article" date="2016" name="Genome Biol. Evol.">
        <title>Gene Family Evolution Reflects Adaptation to Soil Environmental Stressors in the Genome of the Collembolan Orchesella cincta.</title>
        <authorList>
            <person name="Faddeeva-Vakhrusheva A."/>
            <person name="Derks M.F."/>
            <person name="Anvar S.Y."/>
            <person name="Agamennone V."/>
            <person name="Suring W."/>
            <person name="Smit S."/>
            <person name="van Straalen N.M."/>
            <person name="Roelofs D."/>
        </authorList>
    </citation>
    <scope>NUCLEOTIDE SEQUENCE [LARGE SCALE GENOMIC DNA]</scope>
    <source>
        <tissue evidence="12">Mixed pool</tissue>
    </source>
</reference>
<dbReference type="SMART" id="SM00156">
    <property type="entry name" value="PP2Ac"/>
    <property type="match status" value="1"/>
</dbReference>
<dbReference type="FunFam" id="3.60.21.10:FF:000007">
    <property type="entry name" value="Serine/threonine-protein phosphatase"/>
    <property type="match status" value="1"/>
</dbReference>
<dbReference type="Gene3D" id="3.60.21.10">
    <property type="match status" value="1"/>
</dbReference>
<organism evidence="12 13">
    <name type="scientific">Orchesella cincta</name>
    <name type="common">Springtail</name>
    <name type="synonym">Podura cincta</name>
    <dbReference type="NCBI Taxonomy" id="48709"/>
    <lineage>
        <taxon>Eukaryota</taxon>
        <taxon>Metazoa</taxon>
        <taxon>Ecdysozoa</taxon>
        <taxon>Arthropoda</taxon>
        <taxon>Hexapoda</taxon>
        <taxon>Collembola</taxon>
        <taxon>Entomobryomorpha</taxon>
        <taxon>Entomobryoidea</taxon>
        <taxon>Orchesellidae</taxon>
        <taxon>Orchesellinae</taxon>
        <taxon>Orchesella</taxon>
    </lineage>
</organism>
<feature type="region of interest" description="Disordered" evidence="10">
    <location>
        <begin position="323"/>
        <end position="369"/>
    </location>
</feature>
<comment type="caution">
    <text evidence="12">The sequence shown here is derived from an EMBL/GenBank/DDBJ whole genome shotgun (WGS) entry which is preliminary data.</text>
</comment>
<dbReference type="GO" id="GO:0005634">
    <property type="term" value="C:nucleus"/>
    <property type="evidence" value="ECO:0007669"/>
    <property type="project" value="TreeGrafter"/>
</dbReference>
<keyword evidence="3" id="KW-0479">Metal-binding</keyword>
<dbReference type="GO" id="GO:0005737">
    <property type="term" value="C:cytoplasm"/>
    <property type="evidence" value="ECO:0007669"/>
    <property type="project" value="TreeGrafter"/>
</dbReference>
<evidence type="ECO:0000256" key="1">
    <source>
        <dbReference type="ARBA" id="ARBA00001936"/>
    </source>
</evidence>
<dbReference type="InterPro" id="IPR031675">
    <property type="entry name" value="STPPase_N"/>
</dbReference>
<name>A0A1D2M4A4_ORCCI</name>
<evidence type="ECO:0000259" key="11">
    <source>
        <dbReference type="PROSITE" id="PS00125"/>
    </source>
</evidence>
<dbReference type="PANTHER" id="PTHR11668:SF300">
    <property type="entry name" value="SERINE_THREONINE-PROTEIN PHOSPHATASE"/>
    <property type="match status" value="1"/>
</dbReference>
<keyword evidence="13" id="KW-1185">Reference proteome</keyword>
<dbReference type="AlphaFoldDB" id="A0A1D2M4A4"/>
<dbReference type="Pfam" id="PF16891">
    <property type="entry name" value="STPPase_N"/>
    <property type="match status" value="1"/>
</dbReference>
<evidence type="ECO:0000256" key="10">
    <source>
        <dbReference type="SAM" id="MobiDB-lite"/>
    </source>
</evidence>
<evidence type="ECO:0000313" key="13">
    <source>
        <dbReference type="Proteomes" id="UP000094527"/>
    </source>
</evidence>
<evidence type="ECO:0000313" key="12">
    <source>
        <dbReference type="EMBL" id="ODM87807.1"/>
    </source>
</evidence>
<dbReference type="PRINTS" id="PR00114">
    <property type="entry name" value="STPHPHTASE"/>
</dbReference>
<evidence type="ECO:0000256" key="2">
    <source>
        <dbReference type="ARBA" id="ARBA00005333"/>
    </source>
</evidence>
<dbReference type="GO" id="GO:0004722">
    <property type="term" value="F:protein serine/threonine phosphatase activity"/>
    <property type="evidence" value="ECO:0007669"/>
    <property type="project" value="UniProtKB-EC"/>
</dbReference>
<accession>A0A1D2M4A4</accession>
<sequence>MTDSSDLNVDSLISKLLEVRGAHPGKTVEMTEAEVRGLCLKSREIFLQQPTLLELEVPLKICGDIHGQYNDLLRLFEYGGFPPEANYLFLGDYVDRGKQSLETICLLLAYKIKYPENFFLLRGNHECASINRIYGFYDECKRRFNIKLWKTFTDCFNCLPIAAIIDEKIFCCHGGLSPDLQNMEQIRRIMRPTDVPDTGLLCDLLWSDPDKDVTGWGENDRGVSFTFGADVVTKFLNRHDLDLICRGHQGEEIGCDLSVVPISFQVVEDGYEFFAQKQLITLFSAPNYCDEFDNAGGMMSVDNNMLCTMIILKPSKKKVKYQNAPLSNAGGSGSPQRSDQGGELQKGGKESSGEEKTTSLPELLDRLLK</sequence>
<dbReference type="PANTHER" id="PTHR11668">
    <property type="entry name" value="SERINE/THREONINE PROTEIN PHOSPHATASE"/>
    <property type="match status" value="1"/>
</dbReference>
<dbReference type="PROSITE" id="PS00125">
    <property type="entry name" value="SER_THR_PHOSPHATASE"/>
    <property type="match status" value="1"/>
</dbReference>
<dbReference type="EMBL" id="LJIJ01004654">
    <property type="protein sequence ID" value="ODM87807.1"/>
    <property type="molecule type" value="Genomic_DNA"/>
</dbReference>
<keyword evidence="6" id="KW-0464">Manganese</keyword>
<evidence type="ECO:0000256" key="6">
    <source>
        <dbReference type="ARBA" id="ARBA00023211"/>
    </source>
</evidence>
<dbReference type="Proteomes" id="UP000094527">
    <property type="component" value="Unassembled WGS sequence"/>
</dbReference>
<dbReference type="STRING" id="48709.A0A1D2M4A4"/>
<dbReference type="GO" id="GO:0046872">
    <property type="term" value="F:metal ion binding"/>
    <property type="evidence" value="ECO:0007669"/>
    <property type="project" value="UniProtKB-KW"/>
</dbReference>
<comment type="cofactor">
    <cofactor evidence="1">
        <name>Mn(2+)</name>
        <dbReference type="ChEBI" id="CHEBI:29035"/>
    </cofactor>
</comment>